<keyword evidence="2" id="KW-0472">Membrane</keyword>
<accession>A0ABN7YC30</accession>
<keyword evidence="2" id="KW-0812">Transmembrane</keyword>
<protein>
    <recommendedName>
        <fullName evidence="3">TraD/TraG TraM recognition site domain-containing protein</fullName>
    </recommendedName>
</protein>
<dbReference type="InterPro" id="IPR027417">
    <property type="entry name" value="P-loop_NTPase"/>
</dbReference>
<evidence type="ECO:0000256" key="1">
    <source>
        <dbReference type="SAM" id="MobiDB-lite"/>
    </source>
</evidence>
<feature type="domain" description="TraD/TraG TraM recognition site" evidence="3">
    <location>
        <begin position="423"/>
        <end position="509"/>
    </location>
</feature>
<feature type="region of interest" description="Disordered" evidence="1">
    <location>
        <begin position="758"/>
        <end position="777"/>
    </location>
</feature>
<feature type="region of interest" description="Disordered" evidence="1">
    <location>
        <begin position="808"/>
        <end position="845"/>
    </location>
</feature>
<reference evidence="4 5" key="1">
    <citation type="submission" date="2021-08" db="EMBL/GenBank/DDBJ databases">
        <authorList>
            <person name="Peeters C."/>
        </authorList>
    </citation>
    <scope>NUCLEOTIDE SEQUENCE [LARGE SCALE GENOMIC DNA]</scope>
    <source>
        <strain evidence="4 5">LMG 23994</strain>
    </source>
</reference>
<feature type="transmembrane region" description="Helical" evidence="2">
    <location>
        <begin position="39"/>
        <end position="69"/>
    </location>
</feature>
<dbReference type="EMBL" id="CAJZAF010000007">
    <property type="protein sequence ID" value="CAG9169771.1"/>
    <property type="molecule type" value="Genomic_DNA"/>
</dbReference>
<dbReference type="PANTHER" id="PTHR30121:SF6">
    <property type="entry name" value="SLR6007 PROTEIN"/>
    <property type="match status" value="1"/>
</dbReference>
<dbReference type="Pfam" id="PF12696">
    <property type="entry name" value="TraG-D_C"/>
    <property type="match status" value="1"/>
</dbReference>
<dbReference type="Proteomes" id="UP000701702">
    <property type="component" value="Unassembled WGS sequence"/>
</dbReference>
<evidence type="ECO:0000256" key="2">
    <source>
        <dbReference type="SAM" id="Phobius"/>
    </source>
</evidence>
<evidence type="ECO:0000313" key="5">
    <source>
        <dbReference type="Proteomes" id="UP000701702"/>
    </source>
</evidence>
<comment type="caution">
    <text evidence="4">The sequence shown here is derived from an EMBL/GenBank/DDBJ whole genome shotgun (WGS) entry which is preliminary data.</text>
</comment>
<gene>
    <name evidence="4" type="ORF">LMG23994_01655</name>
</gene>
<evidence type="ECO:0000313" key="4">
    <source>
        <dbReference type="EMBL" id="CAG9169771.1"/>
    </source>
</evidence>
<dbReference type="Gene3D" id="3.40.50.300">
    <property type="entry name" value="P-loop containing nucleotide triphosphate hydrolases"/>
    <property type="match status" value="1"/>
</dbReference>
<proteinExistence type="predicted"/>
<dbReference type="RefSeq" id="WP_224001225.1">
    <property type="nucleotide sequence ID" value="NZ_CAJZAF010000007.1"/>
</dbReference>
<sequence length="845" mass="92394">MALHGIEKHHEMKRSRILRDTRPLSEQVLEVLSSLPAVVITYVCLVFCLLFVIPSFELVLVIGIGYFFIPLSRRPDIPLRKRQSLQEIDPNDKHPGTRKPQMSRGIAMLGNRISDNAEIWADADLLKTHVFELGSTGAGKTEGLISFSYNALVWGSGYSYMDGKGDVSCFAKHFSMVRAMGREDDLLVINYMTGNVDTTKKRSDKLSNSYNPLMVGNAESNIQLLVGLMDASDGKGDMWKGRAISFISSYMPALVELRDAGLLMLYIGLVREYMPFVKYLELMNNPQISSRSREMMQAYLADVPGYKREKDANQSGTFLEQYGYQQMQFTRILSSLADTYGHIYNTPQGEVNLKDVVVNRRILLVLLPALEKSRPELGNLGKIVVSGMKGMMGSNLGNKFEGTKQEILDSRVTNAPSPFISTFDEFGPVMPDDASLMWAQARSLGFVLVAAGQDLQAFYRTSKEETLAIVSNSNIKIFGKMEDPTDSYDLIEKLAGEAYVSVVDGYEQDINGLGGFRGNQTARIDRVKRIELQDLQKQIEGEIHLIVKGEIIRARTFYAAPKLAKHYRLNHFLKVPLPDASDLEKLKVNARELIDGLKSKPFAKQRPADGYFAYAGALAGETRYQKYVMAKLGVERGICLLMKFDDQAVLPPQPASDDASDASGSGGLAQAATPGFAVATQDTSPQGTALLASQANTETSVQTTIGSREAADESLTFDGGQLEAVSVFQETPKREFGFDIVALATAAMPIIETAIESKVTSPAAASDGTQGGGRLDEDDTTLKLSQIALGLGASVSEAQDAARSVVLAATQGTEYPVPPKPSKDGKDEEMEDVMSSLESLIGGAR</sequence>
<dbReference type="SUPFAM" id="SSF52540">
    <property type="entry name" value="P-loop containing nucleoside triphosphate hydrolases"/>
    <property type="match status" value="1"/>
</dbReference>
<name>A0ABN7YC30_9BURK</name>
<dbReference type="InterPro" id="IPR051162">
    <property type="entry name" value="T4SS_component"/>
</dbReference>
<dbReference type="PANTHER" id="PTHR30121">
    <property type="entry name" value="UNCHARACTERIZED PROTEIN YJGR-RELATED"/>
    <property type="match status" value="1"/>
</dbReference>
<evidence type="ECO:0000259" key="3">
    <source>
        <dbReference type="Pfam" id="PF12696"/>
    </source>
</evidence>
<keyword evidence="5" id="KW-1185">Reference proteome</keyword>
<dbReference type="InterPro" id="IPR032689">
    <property type="entry name" value="TraG-D_C"/>
</dbReference>
<organism evidence="4 5">
    <name type="scientific">Cupriavidus pinatubonensis</name>
    <dbReference type="NCBI Taxonomy" id="248026"/>
    <lineage>
        <taxon>Bacteria</taxon>
        <taxon>Pseudomonadati</taxon>
        <taxon>Pseudomonadota</taxon>
        <taxon>Betaproteobacteria</taxon>
        <taxon>Burkholderiales</taxon>
        <taxon>Burkholderiaceae</taxon>
        <taxon>Cupriavidus</taxon>
    </lineage>
</organism>
<keyword evidence="2" id="KW-1133">Transmembrane helix</keyword>